<protein>
    <recommendedName>
        <fullName evidence="2">RAP domain-containing protein</fullName>
    </recommendedName>
</protein>
<evidence type="ECO:0000313" key="3">
    <source>
        <dbReference type="EMBL" id="KAL3769288.1"/>
    </source>
</evidence>
<organism evidence="3 4">
    <name type="scientific">Cyclotella atomus</name>
    <dbReference type="NCBI Taxonomy" id="382360"/>
    <lineage>
        <taxon>Eukaryota</taxon>
        <taxon>Sar</taxon>
        <taxon>Stramenopiles</taxon>
        <taxon>Ochrophyta</taxon>
        <taxon>Bacillariophyta</taxon>
        <taxon>Coscinodiscophyceae</taxon>
        <taxon>Thalassiosirophycidae</taxon>
        <taxon>Stephanodiscales</taxon>
        <taxon>Stephanodiscaceae</taxon>
        <taxon>Cyclotella</taxon>
    </lineage>
</organism>
<evidence type="ECO:0000313" key="4">
    <source>
        <dbReference type="Proteomes" id="UP001530400"/>
    </source>
</evidence>
<proteinExistence type="predicted"/>
<dbReference type="PROSITE" id="PS51286">
    <property type="entry name" value="RAP"/>
    <property type="match status" value="1"/>
</dbReference>
<evidence type="ECO:0000256" key="1">
    <source>
        <dbReference type="SAM" id="SignalP"/>
    </source>
</evidence>
<dbReference type="AlphaFoldDB" id="A0ABD3MZL1"/>
<comment type="caution">
    <text evidence="3">The sequence shown here is derived from an EMBL/GenBank/DDBJ whole genome shotgun (WGS) entry which is preliminary data.</text>
</comment>
<sequence length="860" mass="96191">MLQRRSLLWLLLGTAARAFQPQHSSNSPPRQMGGAGLFIRSVKSSRLASADRSRDRKGQFFPASDYDSINDLLEAAADVLSSGGSLPTASIWSRLARLMSQRQPYQKLSNPTSQKEQTVDTLKLQVGAIFKHTIKSFDAARPKEMTTIILSMAKIAVNALKSRKQRRVSNFQKVFGNLFFDGQNINEVLFRHLAIRANDSLPHFNARELSNLAYAYALLGYDPILDEDHTLLENIADASIICGEQFNAQDVSNMVWAFATLKIPQPKLFQSLGDVVSLADLETFQPQAIANTVWAFATLDVQHDGLFMKVGDHMSEMNSLRAFYPQALSNIVWAYATTDIKHSGLFEKVGNHVSQLDSLQSFEPQALSNTLWAYASLGYSHSKLFNKIGDHIALGNLKSFKPQDISNTLWAYATLNLKRPDLLEKVGDHISGLDSLKAFNPQALSNTVWAYATLDHTHAALFRKVGETIDQLNDLNLFKPQDMSNIVWAHATLGVTSTRLFVKVGDYISHLDDLQSFKPQELANIVWAYATSGVQHSGLFNKVGDHIASLADLRSFNAQALANVAWAYATSSTIHARLFDKIGDHIVNLDDLKSFKPQTLSNIVWAYATNEVQHHVLFEKVRNLIVGYDDLGSFNAQALANIVWAYSNANVPDLIMFKKVEDYIATLEDLGSFDSHALANIAWSYAVANADAPMIFNDNFTKELLDREQEFTIKELRQLYQWHLWQACENQLPGLPKALSRCCRQAFSGSNTKPSRFQSDVVSQLRSINLSPVEEYLTASGYSIDALVDFDGTLIGIEVDGPSHFIHLQPTSRTLLKRRQISTIDEIPLVSVPYWEWDALGNDNPKKQQYLQCLLDSIKP</sequence>
<dbReference type="PANTHER" id="PTHR21228">
    <property type="entry name" value="FAST LEU-RICH DOMAIN-CONTAINING"/>
    <property type="match status" value="1"/>
</dbReference>
<gene>
    <name evidence="3" type="ORF">ACHAWO_007960</name>
</gene>
<name>A0ABD3MZL1_9STRA</name>
<dbReference type="PANTHER" id="PTHR21228:SF40">
    <property type="entry name" value="LD45607P"/>
    <property type="match status" value="1"/>
</dbReference>
<accession>A0ABD3MZL1</accession>
<feature type="signal peptide" evidence="1">
    <location>
        <begin position="1"/>
        <end position="18"/>
    </location>
</feature>
<dbReference type="Pfam" id="PF26188">
    <property type="entry name" value="RESC6"/>
    <property type="match status" value="2"/>
</dbReference>
<dbReference type="InterPro" id="IPR050870">
    <property type="entry name" value="FAST_kinase"/>
</dbReference>
<reference evidence="3 4" key="1">
    <citation type="submission" date="2024-10" db="EMBL/GenBank/DDBJ databases">
        <title>Updated reference genomes for cyclostephanoid diatoms.</title>
        <authorList>
            <person name="Roberts W.R."/>
            <person name="Alverson A.J."/>
        </authorList>
    </citation>
    <scope>NUCLEOTIDE SEQUENCE [LARGE SCALE GENOMIC DNA]</scope>
    <source>
        <strain evidence="3 4">AJA010-31</strain>
    </source>
</reference>
<dbReference type="InterPro" id="IPR013584">
    <property type="entry name" value="RAP"/>
</dbReference>
<feature type="domain" description="RAP" evidence="2">
    <location>
        <begin position="795"/>
        <end position="853"/>
    </location>
</feature>
<feature type="chain" id="PRO_5044836518" description="RAP domain-containing protein" evidence="1">
    <location>
        <begin position="19"/>
        <end position="860"/>
    </location>
</feature>
<dbReference type="InterPro" id="IPR058917">
    <property type="entry name" value="RESC6_dom"/>
</dbReference>
<evidence type="ECO:0000259" key="2">
    <source>
        <dbReference type="PROSITE" id="PS51286"/>
    </source>
</evidence>
<keyword evidence="1" id="KW-0732">Signal</keyword>
<dbReference type="EMBL" id="JALLPJ020001334">
    <property type="protein sequence ID" value="KAL3769288.1"/>
    <property type="molecule type" value="Genomic_DNA"/>
</dbReference>
<keyword evidence="4" id="KW-1185">Reference proteome</keyword>
<dbReference type="Pfam" id="PF08373">
    <property type="entry name" value="RAP"/>
    <property type="match status" value="1"/>
</dbReference>
<dbReference type="Proteomes" id="UP001530400">
    <property type="component" value="Unassembled WGS sequence"/>
</dbReference>